<feature type="coiled-coil region" evidence="1">
    <location>
        <begin position="808"/>
        <end position="863"/>
    </location>
</feature>
<feature type="compositionally biased region" description="Low complexity" evidence="2">
    <location>
        <begin position="450"/>
        <end position="461"/>
    </location>
</feature>
<feature type="compositionally biased region" description="Low complexity" evidence="2">
    <location>
        <begin position="1016"/>
        <end position="1025"/>
    </location>
</feature>
<feature type="compositionally biased region" description="Acidic residues" evidence="2">
    <location>
        <begin position="1048"/>
        <end position="1061"/>
    </location>
</feature>
<feature type="compositionally biased region" description="Polar residues" evidence="2">
    <location>
        <begin position="154"/>
        <end position="179"/>
    </location>
</feature>
<feature type="compositionally biased region" description="Acidic residues" evidence="2">
    <location>
        <begin position="1029"/>
        <end position="1038"/>
    </location>
</feature>
<dbReference type="InterPro" id="IPR019607">
    <property type="entry name" value="Putative_zinc-finger_domain"/>
</dbReference>
<feature type="compositionally biased region" description="Low complexity" evidence="2">
    <location>
        <begin position="743"/>
        <end position="756"/>
    </location>
</feature>
<feature type="compositionally biased region" description="Polar residues" evidence="2">
    <location>
        <begin position="61"/>
        <end position="74"/>
    </location>
</feature>
<dbReference type="Pfam" id="PF10650">
    <property type="entry name" value="zf-C3H1"/>
    <property type="match status" value="1"/>
</dbReference>
<dbReference type="EMBL" id="JAVRRD010000001">
    <property type="protein sequence ID" value="KAK5065132.1"/>
    <property type="molecule type" value="Genomic_DNA"/>
</dbReference>
<feature type="region of interest" description="Disordered" evidence="2">
    <location>
        <begin position="683"/>
        <end position="702"/>
    </location>
</feature>
<feature type="compositionally biased region" description="Basic and acidic residues" evidence="2">
    <location>
        <begin position="198"/>
        <end position="207"/>
    </location>
</feature>
<feature type="compositionally biased region" description="Polar residues" evidence="2">
    <location>
        <begin position="892"/>
        <end position="906"/>
    </location>
</feature>
<protein>
    <recommendedName>
        <fullName evidence="3">Putative zinc-finger domain-containing protein</fullName>
    </recommendedName>
</protein>
<feature type="region of interest" description="Disordered" evidence="2">
    <location>
        <begin position="887"/>
        <end position="906"/>
    </location>
</feature>
<dbReference type="RefSeq" id="XP_064712456.1">
    <property type="nucleotide sequence ID" value="XM_064844596.1"/>
</dbReference>
<feature type="region of interest" description="Disordered" evidence="2">
    <location>
        <begin position="231"/>
        <end position="260"/>
    </location>
</feature>
<evidence type="ECO:0000313" key="4">
    <source>
        <dbReference type="EMBL" id="KAK5065132.1"/>
    </source>
</evidence>
<feature type="compositionally biased region" description="Polar residues" evidence="2">
    <location>
        <begin position="244"/>
        <end position="253"/>
    </location>
</feature>
<feature type="region of interest" description="Disordered" evidence="2">
    <location>
        <begin position="643"/>
        <end position="666"/>
    </location>
</feature>
<feature type="compositionally biased region" description="Polar residues" evidence="2">
    <location>
        <begin position="1"/>
        <end position="34"/>
    </location>
</feature>
<proteinExistence type="predicted"/>
<feature type="domain" description="Putative zinc-finger" evidence="3">
    <location>
        <begin position="1223"/>
        <end position="1244"/>
    </location>
</feature>
<sequence length="1313" mass="142928">MAHPYSTTPAYSATGTPSYPVQQSFYPPYQSNPFQQPIQTPPGLPQPPHLPNHSVAPYPPTANNTARFDANSQVRPPAPPFPFPPEIFKQFASAGLPPPPPPVLLPNAGYPQFPVPLSVPVSSPYPQHGASGQNGYVSGFYATEQAPPNPQDPFITSQQGSRGTGDYRSTMNSETQSHSAPRVSHGGSQSSSPATNRGVDRGNREQNEALPSFGSRSDIDQLFATVQKQVSLPPSDEDRGSRLHAQQPSSIDGNASRKPQCAMPQPILTSWPAYDPTRPAVISSAISGGFGSSKTKEPVSFERKYDTSSLAELRQAAKGALLSLFSQKILYADVINEGIDSSILQHLYGELGIDYNQTADKDVVPHGHARVAAPSAVILPLQSTEHHPSLTITQKISPEPATLPRVEDTSASAALSAIKDLAKPNTAPSPSLERKDRIAQLLAAKAGRISAPSAVTPVPSSGEQSSAQPTTKLRDANLDGTAFSRPEPTEIQSNPVPAQQQHERVSQHFAGTPRDMKSKSDILLRSMPQSSKAALQVSQIPANQTSPDNRQAALTSLIPGLFMTTVESAADDVLMSGSTDNDSGALLEKAFPISPLPLKRHFHADSDTLPEAKRSNLSWDHQQNELPAQVNVPEDASEGEIIEDEEEQSTNMPRPGNDDGSNGHEFAEMDSYDRQAADQLQGFSASEPAARSSSGTQRAEIETRRQRILEMEEREEVKPSSSQEYSFSVPYTSAPHASRHGSIHSSSPAHPSSGRSETNTPSNLPRKPFVLGKAVKLTPAQLAERTAALKAELLKQRAQRQQVLQVELPSLNTEVQILETRLEKARGDLFRAQEEVAKCQDELSRARDTEAELRQEVQHLERQVLNGHSGQEQFSAELHQIQREKFEEGELRSQNAGENHQQHMQTSIGTGTVEEPNENLARTSPPQDATLPSHGISQEDVAIGENSGRSPHLSSAAVEAGYDDVNDDVPQTDEMEISPEPEPTSTPIITMFPTGDQTILNKQLSQEPPLDDDQGSDGSASMSDSGSDRDEDDYEPADADISQPMQQSDEDSDEYDPEEAPVSDFTPATGADDEAIDDYYEPAESIGALDTALSGTPAYDTDLVDNGSRHLTPVLSNPPLSEVLDDIPDISIDSMDRRPDLNKQNHQVPEVENMENQDEQNSAEATSNFILDGRSPSNPLFVPYKTPLSSFKTFRFHQAFDDTVKSGYRSLTYSNNIDPSQPLCSTELSGSLCTDPSCEEQHFRQLGLTDDKILVQMSSASDIKDKTIRDQYLVGLKQVIADLRQKEVKQFENVAQALSAYRRQFFAEKEEVS</sequence>
<dbReference type="PANTHER" id="PTHR21563">
    <property type="entry name" value="ZINC FINGER C3H1 DOMAIN-CONTAINING PROTEIN"/>
    <property type="match status" value="1"/>
</dbReference>
<organism evidence="4 5">
    <name type="scientific">Exophiala bonariae</name>
    <dbReference type="NCBI Taxonomy" id="1690606"/>
    <lineage>
        <taxon>Eukaryota</taxon>
        <taxon>Fungi</taxon>
        <taxon>Dikarya</taxon>
        <taxon>Ascomycota</taxon>
        <taxon>Pezizomycotina</taxon>
        <taxon>Eurotiomycetes</taxon>
        <taxon>Chaetothyriomycetidae</taxon>
        <taxon>Chaetothyriales</taxon>
        <taxon>Herpotrichiellaceae</taxon>
        <taxon>Exophiala</taxon>
    </lineage>
</organism>
<accession>A0AAV9NUT5</accession>
<reference evidence="4 5" key="1">
    <citation type="submission" date="2023-08" db="EMBL/GenBank/DDBJ databases">
        <title>Black Yeasts Isolated from many extreme environments.</title>
        <authorList>
            <person name="Coleine C."/>
            <person name="Stajich J.E."/>
            <person name="Selbmann L."/>
        </authorList>
    </citation>
    <scope>NUCLEOTIDE SEQUENCE [LARGE SCALE GENOMIC DNA]</scope>
    <source>
        <strain evidence="4 5">CCFEE 5792</strain>
    </source>
</reference>
<feature type="compositionally biased region" description="Polar residues" evidence="2">
    <location>
        <begin position="490"/>
        <end position="500"/>
    </location>
</feature>
<evidence type="ECO:0000259" key="3">
    <source>
        <dbReference type="Pfam" id="PF10650"/>
    </source>
</evidence>
<feature type="region of interest" description="Disordered" evidence="2">
    <location>
        <begin position="911"/>
        <end position="1073"/>
    </location>
</feature>
<feature type="region of interest" description="Disordered" evidence="2">
    <location>
        <begin position="710"/>
        <end position="767"/>
    </location>
</feature>
<dbReference type="InterPro" id="IPR039278">
    <property type="entry name" value="Red1"/>
</dbReference>
<dbReference type="GO" id="GO:0005634">
    <property type="term" value="C:nucleus"/>
    <property type="evidence" value="ECO:0007669"/>
    <property type="project" value="TreeGrafter"/>
</dbReference>
<comment type="caution">
    <text evidence="4">The sequence shown here is derived from an EMBL/GenBank/DDBJ whole genome shotgun (WGS) entry which is preliminary data.</text>
</comment>
<dbReference type="GO" id="GO:0000178">
    <property type="term" value="C:exosome (RNase complex)"/>
    <property type="evidence" value="ECO:0007669"/>
    <property type="project" value="TreeGrafter"/>
</dbReference>
<dbReference type="GeneID" id="89969190"/>
<feature type="compositionally biased region" description="Polar residues" evidence="2">
    <location>
        <begin position="462"/>
        <end position="471"/>
    </location>
</feature>
<name>A0AAV9NUT5_9EURO</name>
<feature type="compositionally biased region" description="Polar residues" evidence="2">
    <location>
        <begin position="995"/>
        <end position="1006"/>
    </location>
</feature>
<dbReference type="Proteomes" id="UP001358417">
    <property type="component" value="Unassembled WGS sequence"/>
</dbReference>
<feature type="compositionally biased region" description="Pro residues" evidence="2">
    <location>
        <begin position="39"/>
        <end position="50"/>
    </location>
</feature>
<feature type="region of interest" description="Disordered" evidence="2">
    <location>
        <begin position="528"/>
        <end position="548"/>
    </location>
</feature>
<feature type="region of interest" description="Disordered" evidence="2">
    <location>
        <begin position="136"/>
        <end position="216"/>
    </location>
</feature>
<gene>
    <name evidence="4" type="ORF">LTR84_000968</name>
</gene>
<feature type="compositionally biased region" description="Polar residues" evidence="2">
    <location>
        <begin position="186"/>
        <end position="195"/>
    </location>
</feature>
<keyword evidence="5" id="KW-1185">Reference proteome</keyword>
<feature type="compositionally biased region" description="Acidic residues" evidence="2">
    <location>
        <begin position="961"/>
        <end position="979"/>
    </location>
</feature>
<feature type="compositionally biased region" description="Polar residues" evidence="2">
    <location>
        <begin position="719"/>
        <end position="731"/>
    </location>
</feature>
<feature type="region of interest" description="Disordered" evidence="2">
    <location>
        <begin position="1"/>
        <end position="83"/>
    </location>
</feature>
<dbReference type="PANTHER" id="PTHR21563:SF3">
    <property type="entry name" value="ZINC FINGER C3H1 DOMAIN-CONTAINING PROTEIN"/>
    <property type="match status" value="1"/>
</dbReference>
<evidence type="ECO:0000256" key="2">
    <source>
        <dbReference type="SAM" id="MobiDB-lite"/>
    </source>
</evidence>
<evidence type="ECO:0000313" key="5">
    <source>
        <dbReference type="Proteomes" id="UP001358417"/>
    </source>
</evidence>
<keyword evidence="1" id="KW-0175">Coiled coil</keyword>
<feature type="region of interest" description="Disordered" evidence="2">
    <location>
        <begin position="450"/>
        <end position="516"/>
    </location>
</feature>
<evidence type="ECO:0000256" key="1">
    <source>
        <dbReference type="SAM" id="Coils"/>
    </source>
</evidence>